<reference evidence="2" key="1">
    <citation type="submission" date="2003-08" db="EMBL/GenBank/DDBJ databases">
        <authorList>
            <person name="Birren B."/>
            <person name="Nusbaum C."/>
            <person name="Abebe A."/>
            <person name="Abouelleil A."/>
            <person name="Adekoya E."/>
            <person name="Ait-zahra M."/>
            <person name="Allen N."/>
            <person name="Allen T."/>
            <person name="An P."/>
            <person name="Anderson M."/>
            <person name="Anderson S."/>
            <person name="Arachchi H."/>
            <person name="Armbruster J."/>
            <person name="Bachantsang P."/>
            <person name="Baldwin J."/>
            <person name="Barry A."/>
            <person name="Bayul T."/>
            <person name="Blitshsteyn B."/>
            <person name="Bloom T."/>
            <person name="Blye J."/>
            <person name="Boguslavskiy L."/>
            <person name="Borowsky M."/>
            <person name="Boukhgalter B."/>
            <person name="Brunache A."/>
            <person name="Butler J."/>
            <person name="Calixte N."/>
            <person name="Calvo S."/>
            <person name="Camarata J."/>
            <person name="Campo K."/>
            <person name="Chang J."/>
            <person name="Cheshatsang Y."/>
            <person name="Citroen M."/>
            <person name="Collymore A."/>
            <person name="Considine T."/>
            <person name="Cook A."/>
            <person name="Cooke P."/>
            <person name="Corum B."/>
            <person name="Cuomo C."/>
            <person name="David R."/>
            <person name="Dawoe T."/>
            <person name="Degray S."/>
            <person name="Dodge S."/>
            <person name="Dooley K."/>
            <person name="Dorje P."/>
            <person name="Dorjee K."/>
            <person name="Dorris L."/>
            <person name="Duffey N."/>
            <person name="Dupes A."/>
            <person name="Elkins T."/>
            <person name="Engels R."/>
            <person name="Erickson J."/>
            <person name="Farina A."/>
            <person name="Faro S."/>
            <person name="Ferreira P."/>
            <person name="Fischer H."/>
            <person name="Fitzgerald M."/>
            <person name="Foley K."/>
            <person name="Gage D."/>
            <person name="Galagan J."/>
            <person name="Gearin G."/>
            <person name="Gnerre S."/>
            <person name="Gnirke A."/>
            <person name="Goyette A."/>
            <person name="Graham J."/>
            <person name="Grandbois E."/>
            <person name="Gyaltsen K."/>
            <person name="Hafez N."/>
            <person name="Hagopian D."/>
            <person name="Hagos B."/>
            <person name="Hall J."/>
            <person name="Hatcher B."/>
            <person name="Heller A."/>
            <person name="Higgins H."/>
            <person name="Honan T."/>
            <person name="Horn A."/>
            <person name="Houde N."/>
            <person name="Hughes L."/>
            <person name="Hulme W."/>
            <person name="Husby E."/>
            <person name="Iliev I."/>
            <person name="Jaffe D."/>
            <person name="Jones C."/>
            <person name="Kamal M."/>
            <person name="Kamat A."/>
            <person name="Kamvysselis M."/>
            <person name="Karlsson E."/>
            <person name="Kells C."/>
            <person name="Kieu A."/>
            <person name="Kisner P."/>
            <person name="Kodira C."/>
            <person name="Kulbokas E."/>
            <person name="Labutti K."/>
            <person name="Lama D."/>
            <person name="Landers T."/>
            <person name="Leger J."/>
            <person name="Levine S."/>
            <person name="Lewis D."/>
            <person name="Lewis T."/>
            <person name="Lindblad-toh K."/>
            <person name="Liu X."/>
            <person name="Lokyitsang T."/>
            <person name="Lokyitsang Y."/>
            <person name="Lucien O."/>
            <person name="Lui A."/>
            <person name="Ma L.J."/>
            <person name="Mabbitt R."/>
            <person name="Macdonald J."/>
            <person name="Maclean C."/>
            <person name="Major J."/>
            <person name="Manning J."/>
            <person name="Marabella R."/>
            <person name="Maru K."/>
            <person name="Matthews C."/>
            <person name="Mauceli E."/>
            <person name="Mccarthy M."/>
            <person name="Mcdonough S."/>
            <person name="Mcghee T."/>
            <person name="Meldrim J."/>
            <person name="Meneus L."/>
            <person name="Mesirov J."/>
            <person name="Mihalev A."/>
            <person name="Mihova T."/>
            <person name="Mikkelsen T."/>
            <person name="Mlenga V."/>
            <person name="Moru K."/>
            <person name="Mozes J."/>
            <person name="Mulrain L."/>
            <person name="Munson G."/>
            <person name="Naylor J."/>
            <person name="Newes C."/>
            <person name="Nguyen C."/>
            <person name="Nguyen N."/>
            <person name="Nguyen T."/>
            <person name="Nicol R."/>
            <person name="Nielsen C."/>
            <person name="Nizzari M."/>
            <person name="Norbu C."/>
            <person name="Norbu N."/>
            <person name="O'donnell P."/>
            <person name="Okoawo O."/>
            <person name="O'leary S."/>
            <person name="Omotosho B."/>
            <person name="O'neill K."/>
            <person name="Osman S."/>
            <person name="Parker S."/>
            <person name="Perrin D."/>
            <person name="Phunkhang P."/>
            <person name="Piqani B."/>
            <person name="Purcell S."/>
            <person name="Rachupka T."/>
            <person name="Ramasamy U."/>
            <person name="Rameau R."/>
            <person name="Ray V."/>
            <person name="Raymond C."/>
            <person name="Retta R."/>
            <person name="Richardson S."/>
            <person name="Rise C."/>
            <person name="Rodriguez J."/>
            <person name="Rogers J."/>
            <person name="Rogov P."/>
            <person name="Rutman M."/>
            <person name="Schupbach R."/>
            <person name="Seaman C."/>
            <person name="Settipalli S."/>
            <person name="Sharpe T."/>
            <person name="Sheridan J."/>
            <person name="Sherpa N."/>
            <person name="Shi J."/>
            <person name="Smirnov S."/>
            <person name="Smith C."/>
            <person name="Sougnez C."/>
            <person name="Spencer B."/>
            <person name="Stalker J."/>
            <person name="Stange-thomann N."/>
            <person name="Stavropoulos S."/>
            <person name="Stetson K."/>
            <person name="Stone C."/>
            <person name="Stone S."/>
            <person name="Stubbs M."/>
            <person name="Talamas J."/>
            <person name="Tchuinga P."/>
            <person name="Tenzing P."/>
            <person name="Tesfaye S."/>
            <person name="Theodore J."/>
            <person name="Thoulutsang Y."/>
            <person name="Topham K."/>
            <person name="Towey S."/>
            <person name="Tsamla T."/>
            <person name="Tsomo N."/>
            <person name="Vallee D."/>
            <person name="Vassiliev H."/>
            <person name="Venkataraman V."/>
            <person name="Vinson J."/>
            <person name="Vo A."/>
            <person name="Wade C."/>
            <person name="Wang S."/>
            <person name="Wangchuk T."/>
            <person name="Wangdi T."/>
            <person name="Whittaker C."/>
            <person name="Wilkinson J."/>
            <person name="Wu Y."/>
            <person name="Wyman D."/>
            <person name="Yadav S."/>
            <person name="Yang S."/>
            <person name="Yang X."/>
            <person name="Yeager S."/>
            <person name="Yee E."/>
            <person name="Young G."/>
            <person name="Zainoun J."/>
            <person name="Zembeck L."/>
            <person name="Zimmer A."/>
            <person name="Zody M."/>
            <person name="Lander E."/>
        </authorList>
    </citation>
    <scope>NUCLEOTIDE SEQUENCE [LARGE SCALE GENOMIC DNA]</scope>
</reference>
<name>H2Y7L9_CIOSA</name>
<protein>
    <submittedName>
        <fullName evidence="1">Uncharacterized protein</fullName>
    </submittedName>
</protein>
<dbReference type="HOGENOM" id="CLU_2020377_0_0_1"/>
<dbReference type="AntiFam" id="ANF00222">
    <property type="entry name" value="Shadow ORF (opposite groL1)"/>
</dbReference>
<reference evidence="1" key="3">
    <citation type="submission" date="2025-09" db="UniProtKB">
        <authorList>
            <consortium name="Ensembl"/>
        </authorList>
    </citation>
    <scope>IDENTIFICATION</scope>
</reference>
<dbReference type="Proteomes" id="UP000007875">
    <property type="component" value="Unassembled WGS sequence"/>
</dbReference>
<evidence type="ECO:0000313" key="1">
    <source>
        <dbReference type="Ensembl" id="ENSCSAVP00000001317.1"/>
    </source>
</evidence>
<dbReference type="Ensembl" id="ENSCSAVT00000001333.1">
    <property type="protein sequence ID" value="ENSCSAVP00000001317.1"/>
    <property type="gene ID" value="ENSCSAVG00000000730.1"/>
</dbReference>
<reference evidence="1" key="2">
    <citation type="submission" date="2025-08" db="UniProtKB">
        <authorList>
            <consortium name="Ensembl"/>
        </authorList>
    </citation>
    <scope>IDENTIFICATION</scope>
</reference>
<accession>H2Y7L9</accession>
<dbReference type="InParanoid" id="H2Y7L9"/>
<sequence length="123" mass="13892">FLSFCGVYKIRGDVAAIELHPFNHFQLIVQCLPIFHGDHTIPSHLLHRSSHLHVAVGRYRGDLRDFLRGCNLFRHFLQFLDDNLHGLLYAAAHFDGVGAATDLIASFPRDGSREDGRRCRAVA</sequence>
<evidence type="ECO:0000313" key="2">
    <source>
        <dbReference type="Proteomes" id="UP000007875"/>
    </source>
</evidence>
<dbReference type="AlphaFoldDB" id="H2Y7L9"/>
<organism evidence="1 2">
    <name type="scientific">Ciona savignyi</name>
    <name type="common">Pacific transparent sea squirt</name>
    <dbReference type="NCBI Taxonomy" id="51511"/>
    <lineage>
        <taxon>Eukaryota</taxon>
        <taxon>Metazoa</taxon>
        <taxon>Chordata</taxon>
        <taxon>Tunicata</taxon>
        <taxon>Ascidiacea</taxon>
        <taxon>Phlebobranchia</taxon>
        <taxon>Cionidae</taxon>
        <taxon>Ciona</taxon>
    </lineage>
</organism>
<proteinExistence type="predicted"/>
<keyword evidence="2" id="KW-1185">Reference proteome</keyword>